<evidence type="ECO:0000313" key="2">
    <source>
        <dbReference type="Proteomes" id="UP000218327"/>
    </source>
</evidence>
<dbReference type="InterPro" id="IPR057386">
    <property type="entry name" value="Tad6-like"/>
</dbReference>
<dbReference type="AlphaFoldDB" id="A0A2A5AXS5"/>
<accession>A0A2A5AXS5</accession>
<proteinExistence type="predicted"/>
<protein>
    <submittedName>
        <fullName evidence="1">Uncharacterized protein</fullName>
    </submittedName>
</protein>
<comment type="caution">
    <text evidence="1">The sequence shown here is derived from an EMBL/GenBank/DDBJ whole genome shotgun (WGS) entry which is preliminary data.</text>
</comment>
<gene>
    <name evidence="1" type="ORF">COA96_10185</name>
</gene>
<dbReference type="Proteomes" id="UP000218327">
    <property type="component" value="Unassembled WGS sequence"/>
</dbReference>
<dbReference type="EMBL" id="NVVJ01000030">
    <property type="protein sequence ID" value="PCJ24104.1"/>
    <property type="molecule type" value="Genomic_DNA"/>
</dbReference>
<reference evidence="2" key="1">
    <citation type="submission" date="2017-08" db="EMBL/GenBank/DDBJ databases">
        <title>A dynamic microbial community with high functional redundancy inhabits the cold, oxic subseafloor aquifer.</title>
        <authorList>
            <person name="Tully B.J."/>
            <person name="Wheat C.G."/>
            <person name="Glazer B.T."/>
            <person name="Huber J.A."/>
        </authorList>
    </citation>
    <scope>NUCLEOTIDE SEQUENCE [LARGE SCALE GENOMIC DNA]</scope>
</reference>
<evidence type="ECO:0000313" key="1">
    <source>
        <dbReference type="EMBL" id="PCJ24104.1"/>
    </source>
</evidence>
<name>A0A2A5AXS5_9GAMM</name>
<dbReference type="Pfam" id="PF25188">
    <property type="entry name" value="Tad6"/>
    <property type="match status" value="1"/>
</dbReference>
<sequence>MHKYKTETSRRTYKAGYVVIKGIMDGKEWACKDFEMSHAETTEGLYIGDSKWAYRLCNKRGITPELRTPNSNVCSIGFCEKEQKWFGWSHRAIFGFGIGDIAKEGDCCTTSGFIEEYALAHPELDKTVPVGFEAKTLEDAKRMAIAFAESVS</sequence>
<organism evidence="1 2">
    <name type="scientific">SAR86 cluster bacterium</name>
    <dbReference type="NCBI Taxonomy" id="2030880"/>
    <lineage>
        <taxon>Bacteria</taxon>
        <taxon>Pseudomonadati</taxon>
        <taxon>Pseudomonadota</taxon>
        <taxon>Gammaproteobacteria</taxon>
        <taxon>SAR86 cluster</taxon>
    </lineage>
</organism>